<feature type="compositionally biased region" description="Polar residues" evidence="1">
    <location>
        <begin position="1"/>
        <end position="10"/>
    </location>
</feature>
<name>A0AAN9QS39_CANGL</name>
<comment type="caution">
    <text evidence="2">The sequence shown here is derived from an EMBL/GenBank/DDBJ whole genome shotgun (WGS) entry which is preliminary data.</text>
</comment>
<evidence type="ECO:0000313" key="2">
    <source>
        <dbReference type="EMBL" id="KAK7344751.1"/>
    </source>
</evidence>
<dbReference type="Proteomes" id="UP001367508">
    <property type="component" value="Unassembled WGS sequence"/>
</dbReference>
<proteinExistence type="predicted"/>
<dbReference type="EMBL" id="JAYMYQ010000003">
    <property type="protein sequence ID" value="KAK7344751.1"/>
    <property type="molecule type" value="Genomic_DNA"/>
</dbReference>
<organism evidence="2 3">
    <name type="scientific">Canavalia gladiata</name>
    <name type="common">Sword bean</name>
    <name type="synonym">Dolichos gladiatus</name>
    <dbReference type="NCBI Taxonomy" id="3824"/>
    <lineage>
        <taxon>Eukaryota</taxon>
        <taxon>Viridiplantae</taxon>
        <taxon>Streptophyta</taxon>
        <taxon>Embryophyta</taxon>
        <taxon>Tracheophyta</taxon>
        <taxon>Spermatophyta</taxon>
        <taxon>Magnoliopsida</taxon>
        <taxon>eudicotyledons</taxon>
        <taxon>Gunneridae</taxon>
        <taxon>Pentapetalae</taxon>
        <taxon>rosids</taxon>
        <taxon>fabids</taxon>
        <taxon>Fabales</taxon>
        <taxon>Fabaceae</taxon>
        <taxon>Papilionoideae</taxon>
        <taxon>50 kb inversion clade</taxon>
        <taxon>NPAAA clade</taxon>
        <taxon>indigoferoid/millettioid clade</taxon>
        <taxon>Phaseoleae</taxon>
        <taxon>Canavalia</taxon>
    </lineage>
</organism>
<feature type="region of interest" description="Disordered" evidence="1">
    <location>
        <begin position="1"/>
        <end position="30"/>
    </location>
</feature>
<reference evidence="2 3" key="1">
    <citation type="submission" date="2024-01" db="EMBL/GenBank/DDBJ databases">
        <title>The genomes of 5 underutilized Papilionoideae crops provide insights into root nodulation and disease resistanc.</title>
        <authorList>
            <person name="Jiang F."/>
        </authorList>
    </citation>
    <scope>NUCLEOTIDE SEQUENCE [LARGE SCALE GENOMIC DNA]</scope>
    <source>
        <strain evidence="2">LVBAO_FW01</strain>
        <tissue evidence="2">Leaves</tissue>
    </source>
</reference>
<sequence>MSQRLTTTYDKNSHQGVRILESGSDARRTGRPAKSDVFVYLEIPQRSSSVHLRSQLLHYERMVDNSLTLQGSRTSTQPLRHYVFILGQNVRETPGTATTKDWRVLSKKILPEDPPE</sequence>
<accession>A0AAN9QS39</accession>
<evidence type="ECO:0000313" key="3">
    <source>
        <dbReference type="Proteomes" id="UP001367508"/>
    </source>
</evidence>
<dbReference type="AlphaFoldDB" id="A0AAN9QS39"/>
<gene>
    <name evidence="2" type="ORF">VNO77_14761</name>
</gene>
<evidence type="ECO:0000256" key="1">
    <source>
        <dbReference type="SAM" id="MobiDB-lite"/>
    </source>
</evidence>
<keyword evidence="3" id="KW-1185">Reference proteome</keyword>
<protein>
    <submittedName>
        <fullName evidence="2">Uncharacterized protein</fullName>
    </submittedName>
</protein>